<dbReference type="GO" id="GO:0005524">
    <property type="term" value="F:ATP binding"/>
    <property type="evidence" value="ECO:0007669"/>
    <property type="project" value="UniProtKB-UniRule"/>
</dbReference>
<dbReference type="AlphaFoldDB" id="A0A016QV15"/>
<accession>A0A016QV15</accession>
<dbReference type="OrthoDB" id="68858at2"/>
<dbReference type="SUPFAM" id="SSF160527">
    <property type="entry name" value="V-type ATPase subunit E-like"/>
    <property type="match status" value="1"/>
</dbReference>
<dbReference type="GO" id="GO:0046961">
    <property type="term" value="F:proton-transporting ATPase activity, rotational mechanism"/>
    <property type="evidence" value="ECO:0007669"/>
    <property type="project" value="InterPro"/>
</dbReference>
<comment type="caution">
    <text evidence="5">The sequence shown here is derived from an EMBL/GenBank/DDBJ whole genome shotgun (WGS) entry which is preliminary data.</text>
</comment>
<evidence type="ECO:0000256" key="1">
    <source>
        <dbReference type="ARBA" id="ARBA00005901"/>
    </source>
</evidence>
<sequence length="185" mass="20156">MALDKLLEHEAQADIERIRAEASGRAQQIVADARERAQALIESRTRALETQRQAGLVRARSAADLELSAARLTASEQGMTEVYGLVEQQLRDITRLPEYREILGRLIQQARQAIPDAEAVEVGPAEAALARELVTDLPVRENPGLQGGVRVVARGGKSGITNTLPGRLERVRGELAPQVSRLLAE</sequence>
<dbReference type="RefSeq" id="WP_034352626.1">
    <property type="nucleotide sequence ID" value="NZ_JHAC01000004.1"/>
</dbReference>
<evidence type="ECO:0000313" key="5">
    <source>
        <dbReference type="EMBL" id="EYB69609.1"/>
    </source>
</evidence>
<dbReference type="GO" id="GO:0046933">
    <property type="term" value="F:proton-transporting ATP synthase activity, rotational mechanism"/>
    <property type="evidence" value="ECO:0007669"/>
    <property type="project" value="UniProtKB-UniRule"/>
</dbReference>
<dbReference type="HAMAP" id="MF_00311">
    <property type="entry name" value="ATP_synth_E_arch"/>
    <property type="match status" value="1"/>
</dbReference>
<comment type="function">
    <text evidence="4">Produces ATP from ADP in the presence of a proton gradient across the membrane.</text>
</comment>
<name>A0A016QV15_9DEIO</name>
<dbReference type="GO" id="GO:0033178">
    <property type="term" value="C:proton-transporting two-sector ATPase complex, catalytic domain"/>
    <property type="evidence" value="ECO:0007669"/>
    <property type="project" value="InterPro"/>
</dbReference>
<dbReference type="InterPro" id="IPR002842">
    <property type="entry name" value="ATPase_V1_Esu"/>
</dbReference>
<keyword evidence="4" id="KW-0375">Hydrogen ion transport</keyword>
<evidence type="ECO:0000256" key="3">
    <source>
        <dbReference type="ARBA" id="ARBA00023065"/>
    </source>
</evidence>
<evidence type="ECO:0000256" key="4">
    <source>
        <dbReference type="HAMAP-Rule" id="MF_00311"/>
    </source>
</evidence>
<dbReference type="eggNOG" id="COG1390">
    <property type="taxonomic scope" value="Bacteria"/>
</dbReference>
<dbReference type="GO" id="GO:0042777">
    <property type="term" value="P:proton motive force-driven plasma membrane ATP synthesis"/>
    <property type="evidence" value="ECO:0007669"/>
    <property type="project" value="UniProtKB-UniRule"/>
</dbReference>
<dbReference type="STRING" id="1476583.DEIPH_ctg004orf0131"/>
<protein>
    <recommendedName>
        <fullName evidence="4">V-type proton ATPase subunit E</fullName>
    </recommendedName>
    <alternativeName>
        <fullName evidence="4">V-ATPase subunit E</fullName>
    </alternativeName>
</protein>
<dbReference type="Gene3D" id="3.30.2320.30">
    <property type="entry name" value="ATP synthase, E subunit, C-terminal"/>
    <property type="match status" value="1"/>
</dbReference>
<keyword evidence="2 4" id="KW-0813">Transport</keyword>
<dbReference type="InterPro" id="IPR038495">
    <property type="entry name" value="ATPase_E_C"/>
</dbReference>
<evidence type="ECO:0000313" key="6">
    <source>
        <dbReference type="Proteomes" id="UP000020492"/>
    </source>
</evidence>
<evidence type="ECO:0000256" key="2">
    <source>
        <dbReference type="ARBA" id="ARBA00022448"/>
    </source>
</evidence>
<dbReference type="PATRIC" id="fig|1476583.3.peg.282"/>
<dbReference type="Gene3D" id="1.20.5.620">
    <property type="entry name" value="F1F0 ATP synthase subunit B, membrane domain"/>
    <property type="match status" value="1"/>
</dbReference>
<keyword evidence="4" id="KW-0066">ATP synthesis</keyword>
<reference evidence="5 6" key="1">
    <citation type="submission" date="2014-03" db="EMBL/GenBank/DDBJ databases">
        <title>Draft genome sequence of Deinococcus phoenicis 1P10ME.</title>
        <authorList>
            <person name="Stepanov V.G."/>
            <person name="Vaishampayan P."/>
            <person name="Venkateswaran K."/>
            <person name="Fox G.E."/>
        </authorList>
    </citation>
    <scope>NUCLEOTIDE SEQUENCE [LARGE SCALE GENOMIC DNA]</scope>
    <source>
        <strain evidence="5 6">1P10ME</strain>
    </source>
</reference>
<comment type="similarity">
    <text evidence="1 4">Belongs to the V-ATPase E subunit family.</text>
</comment>
<dbReference type="EMBL" id="JHAC01000004">
    <property type="protein sequence ID" value="EYB69609.1"/>
    <property type="molecule type" value="Genomic_DNA"/>
</dbReference>
<keyword evidence="3 4" id="KW-0406">Ion transport</keyword>
<organism evidence="5 6">
    <name type="scientific">Deinococcus phoenicis</name>
    <dbReference type="NCBI Taxonomy" id="1476583"/>
    <lineage>
        <taxon>Bacteria</taxon>
        <taxon>Thermotogati</taxon>
        <taxon>Deinococcota</taxon>
        <taxon>Deinococci</taxon>
        <taxon>Deinococcales</taxon>
        <taxon>Deinococcaceae</taxon>
        <taxon>Deinococcus</taxon>
    </lineage>
</organism>
<gene>
    <name evidence="4" type="primary">atpE</name>
    <name evidence="5" type="ORF">DEIPH_ctg004orf0131</name>
</gene>
<dbReference type="Proteomes" id="UP000020492">
    <property type="component" value="Unassembled WGS sequence"/>
</dbReference>
<dbReference type="Pfam" id="PF01991">
    <property type="entry name" value="vATP-synt_E"/>
    <property type="match status" value="1"/>
</dbReference>
<proteinExistence type="inferred from homology"/>
<keyword evidence="6" id="KW-1185">Reference proteome</keyword>